<dbReference type="Proteomes" id="UP000265566">
    <property type="component" value="Chromosome 2"/>
</dbReference>
<accession>A0A396JD63</accession>
<organism evidence="1">
    <name type="scientific">Medicago truncatula</name>
    <name type="common">Barrel medic</name>
    <name type="synonym">Medicago tribuloides</name>
    <dbReference type="NCBI Taxonomy" id="3880"/>
    <lineage>
        <taxon>Eukaryota</taxon>
        <taxon>Viridiplantae</taxon>
        <taxon>Streptophyta</taxon>
        <taxon>Embryophyta</taxon>
        <taxon>Tracheophyta</taxon>
        <taxon>Spermatophyta</taxon>
        <taxon>Magnoliopsida</taxon>
        <taxon>eudicotyledons</taxon>
        <taxon>Gunneridae</taxon>
        <taxon>Pentapetalae</taxon>
        <taxon>rosids</taxon>
        <taxon>fabids</taxon>
        <taxon>Fabales</taxon>
        <taxon>Fabaceae</taxon>
        <taxon>Papilionoideae</taxon>
        <taxon>50 kb inversion clade</taxon>
        <taxon>NPAAA clade</taxon>
        <taxon>Hologalegina</taxon>
        <taxon>IRL clade</taxon>
        <taxon>Trifolieae</taxon>
        <taxon>Medicago</taxon>
    </lineage>
</organism>
<sequence>MYDAHAALYVSNCKLPVLIFDSNLLLLKYFVSHHRQRRFQDFADIPSVNIFGVW</sequence>
<dbReference type="EMBL" id="PSQE01000002">
    <property type="protein sequence ID" value="RHN75014.1"/>
    <property type="molecule type" value="Genomic_DNA"/>
</dbReference>
<dbReference type="AlphaFoldDB" id="A0A396JD63"/>
<proteinExistence type="predicted"/>
<reference evidence="1" key="1">
    <citation type="journal article" date="2018" name="Nat. Plants">
        <title>Whole-genome landscape of Medicago truncatula symbiotic genes.</title>
        <authorList>
            <person name="Pecrix Y."/>
            <person name="Gamas P."/>
            <person name="Carrere S."/>
        </authorList>
    </citation>
    <scope>NUCLEOTIDE SEQUENCE</scope>
    <source>
        <tissue evidence="1">Leaves</tissue>
    </source>
</reference>
<dbReference type="Gramene" id="rna11161">
    <property type="protein sequence ID" value="RHN75014.1"/>
    <property type="gene ID" value="gene11161"/>
</dbReference>
<evidence type="ECO:0000313" key="1">
    <source>
        <dbReference type="EMBL" id="RHN75014.1"/>
    </source>
</evidence>
<comment type="caution">
    <text evidence="1">The sequence shown here is derived from an EMBL/GenBank/DDBJ whole genome shotgun (WGS) entry which is preliminary data.</text>
</comment>
<gene>
    <name evidence="1" type="ORF">MtrunA17_Chr2g0316571</name>
</gene>
<name>A0A396JD63_MEDTR</name>
<protein>
    <submittedName>
        <fullName evidence="1">Uncharacterized protein</fullName>
    </submittedName>
</protein>